<proteinExistence type="predicted"/>
<gene>
    <name evidence="1" type="ORF">GPL21_23925</name>
</gene>
<dbReference type="AlphaFoldDB" id="A0A844SZ67"/>
<dbReference type="Proteomes" id="UP000436468">
    <property type="component" value="Unassembled WGS sequence"/>
</dbReference>
<protein>
    <submittedName>
        <fullName evidence="1">Uncharacterized protein</fullName>
    </submittedName>
</protein>
<reference evidence="1 2" key="1">
    <citation type="submission" date="2019-12" db="EMBL/GenBank/DDBJ databases">
        <title>Draft genome sequences Bradyrhizobium cajani AMBPC1010, Bradyrhizobium pachyrhizi AMBPC1040 and Bradyrhizobium yuanmingense ALSPC3051, three plant growth promoting strains isolated from nodules of Cajanus cajan L. in Dominican Republic.</title>
        <authorList>
            <person name="Flores-Felix J.D."/>
            <person name="Araujo J."/>
            <person name="Diaz-Alcantara C."/>
            <person name="Gonzalez-Andres F."/>
            <person name="Velazquez E."/>
        </authorList>
    </citation>
    <scope>NUCLEOTIDE SEQUENCE [LARGE SCALE GENOMIC DNA]</scope>
    <source>
        <strain evidence="1 2">1040</strain>
    </source>
</reference>
<organism evidence="1 2">
    <name type="scientific">Bradyrhizobium pachyrhizi</name>
    <dbReference type="NCBI Taxonomy" id="280333"/>
    <lineage>
        <taxon>Bacteria</taxon>
        <taxon>Pseudomonadati</taxon>
        <taxon>Pseudomonadota</taxon>
        <taxon>Alphaproteobacteria</taxon>
        <taxon>Hyphomicrobiales</taxon>
        <taxon>Nitrobacteraceae</taxon>
        <taxon>Bradyrhizobium</taxon>
    </lineage>
</organism>
<accession>A0A844SZ67</accession>
<sequence length="66" mass="7284">MLQILLQCSQGFVARAFSSEVDAGSREENASKQESRASFRFHRNGKRLQGAADWALISLAGTTARR</sequence>
<name>A0A844SZ67_9BRAD</name>
<evidence type="ECO:0000313" key="2">
    <source>
        <dbReference type="Proteomes" id="UP000436468"/>
    </source>
</evidence>
<dbReference type="EMBL" id="WQNF01000018">
    <property type="protein sequence ID" value="MVT68151.1"/>
    <property type="molecule type" value="Genomic_DNA"/>
</dbReference>
<comment type="caution">
    <text evidence="1">The sequence shown here is derived from an EMBL/GenBank/DDBJ whole genome shotgun (WGS) entry which is preliminary data.</text>
</comment>
<keyword evidence="2" id="KW-1185">Reference proteome</keyword>
<evidence type="ECO:0000313" key="1">
    <source>
        <dbReference type="EMBL" id="MVT68151.1"/>
    </source>
</evidence>